<keyword evidence="5" id="KW-0808">Transferase</keyword>
<dbReference type="Proteomes" id="UP000294257">
    <property type="component" value="Unassembled WGS sequence"/>
</dbReference>
<name>A0A4Q7KDX8_9PSEU</name>
<keyword evidence="10" id="KW-1185">Reference proteome</keyword>
<dbReference type="Pfam" id="PF00534">
    <property type="entry name" value="Glycos_transf_1"/>
    <property type="match status" value="1"/>
</dbReference>
<organism evidence="9 10">
    <name type="scientific">Herbihabitans rhizosphaerae</name>
    <dbReference type="NCBI Taxonomy" id="1872711"/>
    <lineage>
        <taxon>Bacteria</taxon>
        <taxon>Bacillati</taxon>
        <taxon>Actinomycetota</taxon>
        <taxon>Actinomycetes</taxon>
        <taxon>Pseudonocardiales</taxon>
        <taxon>Pseudonocardiaceae</taxon>
        <taxon>Herbihabitans</taxon>
    </lineage>
</organism>
<feature type="domain" description="Trehalose synthase N-terminal" evidence="8">
    <location>
        <begin position="44"/>
        <end position="194"/>
    </location>
</feature>
<gene>
    <name evidence="9" type="ORF">EV193_11278</name>
</gene>
<reference evidence="9 10" key="1">
    <citation type="submission" date="2019-02" db="EMBL/GenBank/DDBJ databases">
        <title>Genomic Encyclopedia of Type Strains, Phase IV (KMG-IV): sequencing the most valuable type-strain genomes for metagenomic binning, comparative biology and taxonomic classification.</title>
        <authorList>
            <person name="Goeker M."/>
        </authorList>
    </citation>
    <scope>NUCLEOTIDE SEQUENCE [LARGE SCALE GENOMIC DNA]</scope>
    <source>
        <strain evidence="9 10">DSM 101727</strain>
    </source>
</reference>
<evidence type="ECO:0000313" key="10">
    <source>
        <dbReference type="Proteomes" id="UP000294257"/>
    </source>
</evidence>
<accession>A0A4Q7KDX8</accession>
<evidence type="ECO:0000259" key="7">
    <source>
        <dbReference type="Pfam" id="PF00534"/>
    </source>
</evidence>
<keyword evidence="4" id="KW-0328">Glycosyltransferase</keyword>
<dbReference type="PANTHER" id="PTHR47779:SF1">
    <property type="entry name" value="SYNTHASE (CCG-9), PUTATIVE (AFU_ORTHOLOGUE AFUA_3G12100)-RELATED"/>
    <property type="match status" value="1"/>
</dbReference>
<evidence type="ECO:0000256" key="3">
    <source>
        <dbReference type="ARBA" id="ARBA00022526"/>
    </source>
</evidence>
<sequence length="475" mass="51586">MIGLREVLVAPRKIADLTAHLQPGQERMLAAGSMRHHPERTIWHVNSTEHGGGVAEMLRPMVGYSRALGLPVRWLVLDAPPEFFEITKRIDNGISGVCGDGGPLGYAEHEVYQSVLARAAAVLEEHVSPGDQVFLHDPQTAGLVGYVRRAGAVPVWRAHNGADEPNQHTGVAWEFLRAYLRDAHALVFTLPHFAPAWHKSLASAVIPPFIDPASPKNQPMSERVALSVLARCDLIDAEPSAPPVFTRFDGTTATAELRPTVVREGRPPSPDSPLVLQVSRWDAVKDMPGVMLGFAEHVAPRSDATLMLVGPEVTGVADDPEAAQVFDDCVKMWRALDMETRSRIQLVCLPMADPDVNAAVVNALQRHATVIVQKSLSEGFGLTATEAMWKAKPLVTSAVGGLRFQVPDLSVGTALTDPLDLRAFGNAVTRYLADPANSRTVGERARARVAEQFLPDTHLLAELALLRDLSEMVLR</sequence>
<dbReference type="GO" id="GO:0016757">
    <property type="term" value="F:glycosyltransferase activity"/>
    <property type="evidence" value="ECO:0007669"/>
    <property type="project" value="UniProtKB-KW"/>
</dbReference>
<dbReference type="RefSeq" id="WP_130347889.1">
    <property type="nucleotide sequence ID" value="NZ_SGWQ01000012.1"/>
</dbReference>
<comment type="similarity">
    <text evidence="1">Belongs to the glycosyltransferase group 1 family. Glycosyltransferase 4 subfamily.</text>
</comment>
<dbReference type="InterPro" id="IPR049438">
    <property type="entry name" value="TreT_GT1"/>
</dbReference>
<keyword evidence="3" id="KW-0313">Glucose metabolism</keyword>
<keyword evidence="6" id="KW-0119">Carbohydrate metabolism</keyword>
<evidence type="ECO:0000313" key="9">
    <source>
        <dbReference type="EMBL" id="RZS32444.1"/>
    </source>
</evidence>
<dbReference type="InterPro" id="IPR052078">
    <property type="entry name" value="Trehalose_Metab_GTase"/>
</dbReference>
<evidence type="ECO:0000256" key="1">
    <source>
        <dbReference type="ARBA" id="ARBA00009481"/>
    </source>
</evidence>
<proteinExistence type="inferred from homology"/>
<comment type="caution">
    <text evidence="9">The sequence shown here is derived from an EMBL/GenBank/DDBJ whole genome shotgun (WGS) entry which is preliminary data.</text>
</comment>
<dbReference type="GO" id="GO:0006006">
    <property type="term" value="P:glucose metabolic process"/>
    <property type="evidence" value="ECO:0007669"/>
    <property type="project" value="UniProtKB-KW"/>
</dbReference>
<dbReference type="OrthoDB" id="9772485at2"/>
<dbReference type="AlphaFoldDB" id="A0A4Q7KDX8"/>
<evidence type="ECO:0000256" key="6">
    <source>
        <dbReference type="ARBA" id="ARBA00023277"/>
    </source>
</evidence>
<evidence type="ECO:0000259" key="8">
    <source>
        <dbReference type="Pfam" id="PF21269"/>
    </source>
</evidence>
<dbReference type="InterPro" id="IPR001296">
    <property type="entry name" value="Glyco_trans_1"/>
</dbReference>
<dbReference type="Pfam" id="PF21269">
    <property type="entry name" value="TreT_GT1"/>
    <property type="match status" value="1"/>
</dbReference>
<evidence type="ECO:0000256" key="4">
    <source>
        <dbReference type="ARBA" id="ARBA00022676"/>
    </source>
</evidence>
<comment type="subunit">
    <text evidence="2">Homodimer.</text>
</comment>
<protein>
    <submittedName>
        <fullName evidence="9">Trehalose synthase</fullName>
    </submittedName>
</protein>
<dbReference type="SUPFAM" id="SSF53756">
    <property type="entry name" value="UDP-Glycosyltransferase/glycogen phosphorylase"/>
    <property type="match status" value="1"/>
</dbReference>
<dbReference type="EMBL" id="SGWQ01000012">
    <property type="protein sequence ID" value="RZS32444.1"/>
    <property type="molecule type" value="Genomic_DNA"/>
</dbReference>
<dbReference type="Gene3D" id="3.40.50.2000">
    <property type="entry name" value="Glycogen Phosphorylase B"/>
    <property type="match status" value="2"/>
</dbReference>
<evidence type="ECO:0000256" key="5">
    <source>
        <dbReference type="ARBA" id="ARBA00022679"/>
    </source>
</evidence>
<feature type="domain" description="Glycosyl transferase family 1" evidence="7">
    <location>
        <begin position="361"/>
        <end position="447"/>
    </location>
</feature>
<evidence type="ECO:0000256" key="2">
    <source>
        <dbReference type="ARBA" id="ARBA00011738"/>
    </source>
</evidence>
<dbReference type="PANTHER" id="PTHR47779">
    <property type="entry name" value="SYNTHASE (CCG-9), PUTATIVE (AFU_ORTHOLOGUE AFUA_3G12100)-RELATED"/>
    <property type="match status" value="1"/>
</dbReference>